<evidence type="ECO:0000256" key="9">
    <source>
        <dbReference type="ARBA" id="ARBA00022777"/>
    </source>
</evidence>
<dbReference type="InterPro" id="IPR003660">
    <property type="entry name" value="HAMP_dom"/>
</dbReference>
<dbReference type="EMBL" id="JSZA02000303">
    <property type="protein sequence ID" value="TGN99857.1"/>
    <property type="molecule type" value="Genomic_DNA"/>
</dbReference>
<keyword evidence="18" id="KW-1185">Reference proteome</keyword>
<dbReference type="InterPro" id="IPR004358">
    <property type="entry name" value="Sig_transdc_His_kin-like_C"/>
</dbReference>
<evidence type="ECO:0000313" key="17">
    <source>
        <dbReference type="EMBL" id="TGN99857.1"/>
    </source>
</evidence>
<evidence type="ECO:0000256" key="1">
    <source>
        <dbReference type="ARBA" id="ARBA00000085"/>
    </source>
</evidence>
<evidence type="ECO:0000259" key="15">
    <source>
        <dbReference type="PROSITE" id="PS50109"/>
    </source>
</evidence>
<keyword evidence="4" id="KW-0997">Cell inner membrane</keyword>
<dbReference type="GO" id="GO:0005524">
    <property type="term" value="F:ATP binding"/>
    <property type="evidence" value="ECO:0007669"/>
    <property type="project" value="UniProtKB-KW"/>
</dbReference>
<dbReference type="InterPro" id="IPR036890">
    <property type="entry name" value="HATPase_C_sf"/>
</dbReference>
<evidence type="ECO:0000256" key="3">
    <source>
        <dbReference type="ARBA" id="ARBA00012438"/>
    </source>
</evidence>
<keyword evidence="13 14" id="KW-0472">Membrane</keyword>
<feature type="transmembrane region" description="Helical" evidence="14">
    <location>
        <begin position="6"/>
        <end position="30"/>
    </location>
</feature>
<dbReference type="CDD" id="cd06225">
    <property type="entry name" value="HAMP"/>
    <property type="match status" value="1"/>
</dbReference>
<dbReference type="EC" id="2.7.13.3" evidence="3"/>
<evidence type="ECO:0000256" key="12">
    <source>
        <dbReference type="ARBA" id="ARBA00023012"/>
    </source>
</evidence>
<dbReference type="PANTHER" id="PTHR44936:SF5">
    <property type="entry name" value="SENSOR HISTIDINE KINASE ENVZ"/>
    <property type="match status" value="1"/>
</dbReference>
<dbReference type="InterPro" id="IPR050980">
    <property type="entry name" value="2C_sensor_his_kinase"/>
</dbReference>
<gene>
    <name evidence="17" type="ORF">PN36_32805</name>
</gene>
<organism evidence="17 18">
    <name type="scientific">Candidatus Thiomargarita nelsonii</name>
    <dbReference type="NCBI Taxonomy" id="1003181"/>
    <lineage>
        <taxon>Bacteria</taxon>
        <taxon>Pseudomonadati</taxon>
        <taxon>Pseudomonadota</taxon>
        <taxon>Gammaproteobacteria</taxon>
        <taxon>Thiotrichales</taxon>
        <taxon>Thiotrichaceae</taxon>
        <taxon>Thiomargarita</taxon>
    </lineage>
</organism>
<feature type="domain" description="HAMP" evidence="16">
    <location>
        <begin position="192"/>
        <end position="244"/>
    </location>
</feature>
<dbReference type="Gene3D" id="3.30.565.10">
    <property type="entry name" value="Histidine kinase-like ATPase, C-terminal domain"/>
    <property type="match status" value="1"/>
</dbReference>
<keyword evidence="10" id="KW-0067">ATP-binding</keyword>
<evidence type="ECO:0000256" key="6">
    <source>
        <dbReference type="ARBA" id="ARBA00022679"/>
    </source>
</evidence>
<evidence type="ECO:0000256" key="10">
    <source>
        <dbReference type="ARBA" id="ARBA00022840"/>
    </source>
</evidence>
<comment type="caution">
    <text evidence="17">The sequence shown here is derived from an EMBL/GenBank/DDBJ whole genome shotgun (WGS) entry which is preliminary data.</text>
</comment>
<dbReference type="GO" id="GO:0005886">
    <property type="term" value="C:plasma membrane"/>
    <property type="evidence" value="ECO:0007669"/>
    <property type="project" value="UniProtKB-SubCell"/>
</dbReference>
<evidence type="ECO:0000256" key="5">
    <source>
        <dbReference type="ARBA" id="ARBA00022553"/>
    </source>
</evidence>
<evidence type="ECO:0000256" key="2">
    <source>
        <dbReference type="ARBA" id="ARBA00004429"/>
    </source>
</evidence>
<keyword evidence="8" id="KW-0547">Nucleotide-binding</keyword>
<evidence type="ECO:0000256" key="4">
    <source>
        <dbReference type="ARBA" id="ARBA00022519"/>
    </source>
</evidence>
<evidence type="ECO:0000256" key="11">
    <source>
        <dbReference type="ARBA" id="ARBA00022989"/>
    </source>
</evidence>
<evidence type="ECO:0000256" key="13">
    <source>
        <dbReference type="ARBA" id="ARBA00023136"/>
    </source>
</evidence>
<proteinExistence type="predicted"/>
<dbReference type="SUPFAM" id="SSF47384">
    <property type="entry name" value="Homodimeric domain of signal transducing histidine kinase"/>
    <property type="match status" value="1"/>
</dbReference>
<keyword evidence="9" id="KW-0418">Kinase</keyword>
<protein>
    <recommendedName>
        <fullName evidence="3">histidine kinase</fullName>
        <ecNumber evidence="3">2.7.13.3</ecNumber>
    </recommendedName>
</protein>
<comment type="subcellular location">
    <subcellularLocation>
        <location evidence="2">Cell inner membrane</location>
        <topology evidence="2">Multi-pass membrane protein</topology>
    </subcellularLocation>
</comment>
<comment type="catalytic activity">
    <reaction evidence="1">
        <text>ATP + protein L-histidine = ADP + protein N-phospho-L-histidine.</text>
        <dbReference type="EC" id="2.7.13.3"/>
    </reaction>
</comment>
<keyword evidence="7 14" id="KW-0812">Transmembrane</keyword>
<evidence type="ECO:0000256" key="8">
    <source>
        <dbReference type="ARBA" id="ARBA00022741"/>
    </source>
</evidence>
<dbReference type="PANTHER" id="PTHR44936">
    <property type="entry name" value="SENSOR PROTEIN CREC"/>
    <property type="match status" value="1"/>
</dbReference>
<dbReference type="CDD" id="cd00075">
    <property type="entry name" value="HATPase"/>
    <property type="match status" value="1"/>
</dbReference>
<dbReference type="SMART" id="SM00387">
    <property type="entry name" value="HATPase_c"/>
    <property type="match status" value="1"/>
</dbReference>
<dbReference type="SMART" id="SM00304">
    <property type="entry name" value="HAMP"/>
    <property type="match status" value="1"/>
</dbReference>
<keyword evidence="11 14" id="KW-1133">Transmembrane helix</keyword>
<dbReference type="GO" id="GO:0000155">
    <property type="term" value="F:phosphorelay sensor kinase activity"/>
    <property type="evidence" value="ECO:0007669"/>
    <property type="project" value="InterPro"/>
</dbReference>
<dbReference type="InterPro" id="IPR005467">
    <property type="entry name" value="His_kinase_dom"/>
</dbReference>
<dbReference type="Pfam" id="PF02518">
    <property type="entry name" value="HATPase_c"/>
    <property type="match status" value="1"/>
</dbReference>
<dbReference type="PROSITE" id="PS50109">
    <property type="entry name" value="HIS_KIN"/>
    <property type="match status" value="1"/>
</dbReference>
<dbReference type="AlphaFoldDB" id="A0A4E0QJY4"/>
<dbReference type="InterPro" id="IPR003594">
    <property type="entry name" value="HATPase_dom"/>
</dbReference>
<feature type="domain" description="Histidine kinase" evidence="15">
    <location>
        <begin position="252"/>
        <end position="451"/>
    </location>
</feature>
<name>A0A4E0QJY4_9GAMM</name>
<keyword evidence="6" id="KW-0808">Transferase</keyword>
<accession>A0A4E0QJY4</accession>
<dbReference type="Pfam" id="PF00672">
    <property type="entry name" value="HAMP"/>
    <property type="match status" value="1"/>
</dbReference>
<dbReference type="Proteomes" id="UP000030428">
    <property type="component" value="Unassembled WGS sequence"/>
</dbReference>
<evidence type="ECO:0000256" key="7">
    <source>
        <dbReference type="ARBA" id="ARBA00022692"/>
    </source>
</evidence>
<reference evidence="17 18" key="1">
    <citation type="journal article" date="2016" name="Front. Microbiol.">
        <title>Single-Cell (Meta-)Genomics of a Dimorphic Candidatus Thiomargarita nelsonii Reveals Genomic Plasticity.</title>
        <authorList>
            <person name="Flood B.E."/>
            <person name="Fliss P."/>
            <person name="Jones D.S."/>
            <person name="Dick G.J."/>
            <person name="Jain S."/>
            <person name="Kaster A.K."/>
            <person name="Winkel M."/>
            <person name="Mussmann M."/>
            <person name="Bailey J."/>
        </authorList>
    </citation>
    <scope>NUCLEOTIDE SEQUENCE [LARGE SCALE GENOMIC DNA]</scope>
    <source>
        <strain evidence="17">Hydrate Ridge</strain>
    </source>
</reference>
<keyword evidence="5" id="KW-0597">Phosphoprotein</keyword>
<feature type="transmembrane region" description="Helical" evidence="14">
    <location>
        <begin position="172"/>
        <end position="194"/>
    </location>
</feature>
<dbReference type="InterPro" id="IPR036097">
    <property type="entry name" value="HisK_dim/P_sf"/>
</dbReference>
<evidence type="ECO:0000259" key="16">
    <source>
        <dbReference type="PROSITE" id="PS50885"/>
    </source>
</evidence>
<dbReference type="Gene3D" id="1.10.287.130">
    <property type="match status" value="1"/>
</dbReference>
<dbReference type="PROSITE" id="PS50885">
    <property type="entry name" value="HAMP"/>
    <property type="match status" value="1"/>
</dbReference>
<evidence type="ECO:0000256" key="14">
    <source>
        <dbReference type="SAM" id="Phobius"/>
    </source>
</evidence>
<dbReference type="PRINTS" id="PR00344">
    <property type="entry name" value="BCTRLSENSOR"/>
</dbReference>
<keyword evidence="4" id="KW-1003">Cell membrane</keyword>
<dbReference type="SUPFAM" id="SSF55874">
    <property type="entry name" value="ATPase domain of HSP90 chaperone/DNA topoisomerase II/histidine kinase"/>
    <property type="match status" value="1"/>
</dbReference>
<evidence type="ECO:0000313" key="18">
    <source>
        <dbReference type="Proteomes" id="UP000030428"/>
    </source>
</evidence>
<keyword evidence="12" id="KW-0902">Two-component regulatory system</keyword>
<sequence length="452" mass="50434">MHPSSLFGRLVLVLLIGLLLGQLLSIILLFKNRDQLLSKTQEQCLAQRMIEIVQMLESFAPNRRAQIIAILNTRRLRVLLSKATLPPAECVASNSSSFAPFLTQMHQHLGNERILCITKINVSPTYSFMVNIGLQTPLHPPFIAEVQLKDGNWVSFEHVHLAQENIATPWRLLISLAVLLITVLSLSLLAVRWLTRPLAILADAAEHLGRDIHHSPLQENGPTEVRQAAHAFNTMQTRLSRYLEDRARILIAVSHDLKTPITRLRLRVEQLDVQPLRDSFLKDLDEMQTMTTATLDFMRGLENTESVQPLDIRALLESLQADYEDMGLSVTLEGDTPPPYPARPQSLKRCLVNLIDNAHKYGQRVTVTLKNQSEQLQIIVADEGPGIPEAALETVFEPFYRLETSRSRATGGTGLGLSIARNITRAHGGDIILRNRLNGGLEAIVSLPNSAC</sequence>